<dbReference type="AlphaFoldDB" id="A0A6P6UI53"/>
<dbReference type="Proteomes" id="UP001652660">
    <property type="component" value="Chromosome 10e"/>
</dbReference>
<dbReference type="SUPFAM" id="SSF56672">
    <property type="entry name" value="DNA/RNA polymerases"/>
    <property type="match status" value="1"/>
</dbReference>
<dbReference type="GeneID" id="113711182"/>
<dbReference type="OrthoDB" id="1738562at2759"/>
<feature type="region of interest" description="Disordered" evidence="1">
    <location>
        <begin position="1"/>
        <end position="45"/>
    </location>
</feature>
<dbReference type="RefSeq" id="XP_027090163.2">
    <property type="nucleotide sequence ID" value="XM_027234362.2"/>
</dbReference>
<gene>
    <name evidence="3" type="primary">LOC113711182</name>
</gene>
<evidence type="ECO:0000313" key="3">
    <source>
        <dbReference type="RefSeq" id="XP_027090163.2"/>
    </source>
</evidence>
<organism evidence="2 3">
    <name type="scientific">Coffea arabica</name>
    <name type="common">Arabian coffee</name>
    <dbReference type="NCBI Taxonomy" id="13443"/>
    <lineage>
        <taxon>Eukaryota</taxon>
        <taxon>Viridiplantae</taxon>
        <taxon>Streptophyta</taxon>
        <taxon>Embryophyta</taxon>
        <taxon>Tracheophyta</taxon>
        <taxon>Spermatophyta</taxon>
        <taxon>Magnoliopsida</taxon>
        <taxon>eudicotyledons</taxon>
        <taxon>Gunneridae</taxon>
        <taxon>Pentapetalae</taxon>
        <taxon>asterids</taxon>
        <taxon>lamiids</taxon>
        <taxon>Gentianales</taxon>
        <taxon>Rubiaceae</taxon>
        <taxon>Ixoroideae</taxon>
        <taxon>Gardenieae complex</taxon>
        <taxon>Bertiereae - Coffeeae clade</taxon>
        <taxon>Coffeeae</taxon>
        <taxon>Coffea</taxon>
    </lineage>
</organism>
<reference evidence="3" key="2">
    <citation type="submission" date="2025-08" db="UniProtKB">
        <authorList>
            <consortium name="RefSeq"/>
        </authorList>
    </citation>
    <scope>IDENTIFICATION</scope>
    <source>
        <tissue evidence="3">Leaves</tissue>
    </source>
</reference>
<sequence length="320" mass="36951">MTLRSGKEVEGPESVIPNDKDEEKIENEFEKEDSNGTDPKVLPDPVITVKINPQPFPSRLEKPKKQDKDKEILEVFRMVEINIPLLDAIKQVPKYAKFLRDLCINRRRLRGDERVIIAENVSAEMFETVGKNELDVALIKHLELEITPEVEWSEDLKYTIGALHSLSTIAKREHKEAIGWTIVDIKGISPSVCIHRIWLEEDTKPVRQAQMRLNPLMMEVVKKEILKLLDVGIIFAISDNPWMSPIQAVPKKAGVTVEANQTGELMPVRKPIGWRQCIVYRRLNAVTKKDHFALRFIDQMVERLACRAYYYFLNEFSGYF</sequence>
<evidence type="ECO:0000313" key="2">
    <source>
        <dbReference type="Proteomes" id="UP001652660"/>
    </source>
</evidence>
<feature type="compositionally biased region" description="Basic and acidic residues" evidence="1">
    <location>
        <begin position="18"/>
        <end position="34"/>
    </location>
</feature>
<evidence type="ECO:0000256" key="1">
    <source>
        <dbReference type="SAM" id="MobiDB-lite"/>
    </source>
</evidence>
<accession>A0A6P6UI53</accession>
<dbReference type="PANTHER" id="PTHR24559:SF444">
    <property type="entry name" value="REVERSE TRANSCRIPTASE DOMAIN-CONTAINING PROTEIN"/>
    <property type="match status" value="1"/>
</dbReference>
<name>A0A6P6UI53_COFAR</name>
<dbReference type="InterPro" id="IPR053134">
    <property type="entry name" value="RNA-dir_DNA_polymerase"/>
</dbReference>
<dbReference type="InterPro" id="IPR043502">
    <property type="entry name" value="DNA/RNA_pol_sf"/>
</dbReference>
<dbReference type="PANTHER" id="PTHR24559">
    <property type="entry name" value="TRANSPOSON TY3-I GAG-POL POLYPROTEIN"/>
    <property type="match status" value="1"/>
</dbReference>
<keyword evidence="2" id="KW-1185">Reference proteome</keyword>
<dbReference type="Gene3D" id="3.10.10.10">
    <property type="entry name" value="HIV Type 1 Reverse Transcriptase, subunit A, domain 1"/>
    <property type="match status" value="1"/>
</dbReference>
<feature type="compositionally biased region" description="Basic and acidic residues" evidence="1">
    <location>
        <begin position="1"/>
        <end position="10"/>
    </location>
</feature>
<proteinExistence type="predicted"/>
<protein>
    <submittedName>
        <fullName evidence="3">Uncharacterized protein</fullName>
    </submittedName>
</protein>
<reference evidence="2" key="1">
    <citation type="journal article" date="2025" name="Foods">
        <title>Unveiling the Microbial Signatures of Arabica Coffee Cherries: Insights into Ripeness Specific Diversity, Functional Traits, and Implications for Quality and Safety.</title>
        <authorList>
            <consortium name="RefSeq"/>
            <person name="Tenea G.N."/>
            <person name="Cifuentes V."/>
            <person name="Reyes P."/>
            <person name="Cevallos-Vallejos M."/>
        </authorList>
    </citation>
    <scope>NUCLEOTIDE SEQUENCE [LARGE SCALE GENOMIC DNA]</scope>
</reference>